<evidence type="ECO:0000259" key="5">
    <source>
        <dbReference type="Pfam" id="PF00703"/>
    </source>
</evidence>
<evidence type="ECO:0000256" key="2">
    <source>
        <dbReference type="ARBA" id="ARBA00022801"/>
    </source>
</evidence>
<dbReference type="SUPFAM" id="SSF49785">
    <property type="entry name" value="Galactose-binding domain-like"/>
    <property type="match status" value="1"/>
</dbReference>
<dbReference type="NCBIfam" id="NF041463">
    <property type="entry name" value="GalB"/>
    <property type="match status" value="1"/>
</dbReference>
<dbReference type="Pfam" id="PF00703">
    <property type="entry name" value="Glyco_hydro_2"/>
    <property type="match status" value="1"/>
</dbReference>
<evidence type="ECO:0000259" key="8">
    <source>
        <dbReference type="Pfam" id="PF16355"/>
    </source>
</evidence>
<reference evidence="10" key="1">
    <citation type="submission" date="2023-06" db="EMBL/GenBank/DDBJ databases">
        <title>Genome-scale phylogeny and comparative genomics of the fungal order Sordariales.</title>
        <authorList>
            <consortium name="Lawrence Berkeley National Laboratory"/>
            <person name="Hensen N."/>
            <person name="Bonometti L."/>
            <person name="Westerberg I."/>
            <person name="Brannstrom I.O."/>
            <person name="Guillou S."/>
            <person name="Cros-Aarteil S."/>
            <person name="Calhoun S."/>
            <person name="Haridas S."/>
            <person name="Kuo A."/>
            <person name="Mondo S."/>
            <person name="Pangilinan J."/>
            <person name="Riley R."/>
            <person name="LaButti K."/>
            <person name="Andreopoulos B."/>
            <person name="Lipzen A."/>
            <person name="Chen C."/>
            <person name="Yanf M."/>
            <person name="Daum C."/>
            <person name="Ng V."/>
            <person name="Clum A."/>
            <person name="Steindorff A."/>
            <person name="Ohm R."/>
            <person name="Martin F."/>
            <person name="Silar P."/>
            <person name="Natvig D."/>
            <person name="Lalanne C."/>
            <person name="Gautier V."/>
            <person name="Ament-velasquez S.L."/>
            <person name="Kruys A."/>
            <person name="Hutchinson M.I."/>
            <person name="Powell A.J."/>
            <person name="Barry K."/>
            <person name="Miller A.N."/>
            <person name="Grigoriev I.V."/>
            <person name="Debuchy R."/>
            <person name="Gladieux P."/>
            <person name="Thoren M.H."/>
            <person name="Johannesson H."/>
        </authorList>
    </citation>
    <scope>NUCLEOTIDE SEQUENCE</scope>
    <source>
        <strain evidence="10">SMH3391-2</strain>
    </source>
</reference>
<dbReference type="PANTHER" id="PTHR42732">
    <property type="entry name" value="BETA-GALACTOSIDASE"/>
    <property type="match status" value="1"/>
</dbReference>
<gene>
    <name evidence="10" type="ORF">B0T17DRAFT_592896</name>
</gene>
<dbReference type="Gene3D" id="3.20.20.80">
    <property type="entry name" value="Glycosidases"/>
    <property type="match status" value="1"/>
</dbReference>
<feature type="domain" description="Glycoside hydrolase family 2 immunoglobulin-like beta-sandwich" evidence="5">
    <location>
        <begin position="235"/>
        <end position="351"/>
    </location>
</feature>
<comment type="similarity">
    <text evidence="1">Belongs to the glycosyl hydrolase 2 family.</text>
</comment>
<evidence type="ECO:0000256" key="1">
    <source>
        <dbReference type="ARBA" id="ARBA00007401"/>
    </source>
</evidence>
<feature type="domain" description="Glycoside hydrolase family 2 catalytic" evidence="6">
    <location>
        <begin position="360"/>
        <end position="514"/>
    </location>
</feature>
<comment type="caution">
    <text evidence="10">The sequence shown here is derived from an EMBL/GenBank/DDBJ whole genome shotgun (WGS) entry which is preliminary data.</text>
</comment>
<dbReference type="AlphaFoldDB" id="A0AA39WGR2"/>
<dbReference type="InterPro" id="IPR006104">
    <property type="entry name" value="Glyco_hydro_2_N"/>
</dbReference>
<evidence type="ECO:0000256" key="3">
    <source>
        <dbReference type="ARBA" id="ARBA00023295"/>
    </source>
</evidence>
<dbReference type="InterPro" id="IPR006101">
    <property type="entry name" value="Glyco_hydro_2"/>
</dbReference>
<dbReference type="GO" id="GO:0004553">
    <property type="term" value="F:hydrolase activity, hydrolyzing O-glycosyl compounds"/>
    <property type="evidence" value="ECO:0007669"/>
    <property type="project" value="InterPro"/>
</dbReference>
<accession>A0AA39WGR2</accession>
<dbReference type="GO" id="GO:0005975">
    <property type="term" value="P:carbohydrate metabolic process"/>
    <property type="evidence" value="ECO:0007669"/>
    <property type="project" value="InterPro"/>
</dbReference>
<dbReference type="Pfam" id="PF18565">
    <property type="entry name" value="Glyco_hydro2_C5"/>
    <property type="match status" value="1"/>
</dbReference>
<dbReference type="Proteomes" id="UP001174934">
    <property type="component" value="Unassembled WGS sequence"/>
</dbReference>
<feature type="region of interest" description="Disordered" evidence="4">
    <location>
        <begin position="68"/>
        <end position="96"/>
    </location>
</feature>
<feature type="domain" description="Glycoside hydrolase family 2" evidence="9">
    <location>
        <begin position="781"/>
        <end position="886"/>
    </location>
</feature>
<feature type="domain" description="Glycosyl hydrolases family 2 sugar binding" evidence="7">
    <location>
        <begin position="98"/>
        <end position="208"/>
    </location>
</feature>
<dbReference type="InterPro" id="IPR006102">
    <property type="entry name" value="Ig-like_GH2"/>
</dbReference>
<protein>
    <submittedName>
        <fullName evidence="10">Glycoside hydrolase family 2 protein</fullName>
    </submittedName>
</protein>
<dbReference type="SUPFAM" id="SSF49303">
    <property type="entry name" value="beta-Galactosidase/glucuronidase domain"/>
    <property type="match status" value="1"/>
</dbReference>
<evidence type="ECO:0000259" key="6">
    <source>
        <dbReference type="Pfam" id="PF02836"/>
    </source>
</evidence>
<dbReference type="EMBL" id="JAULSR010000007">
    <property type="protein sequence ID" value="KAK0615076.1"/>
    <property type="molecule type" value="Genomic_DNA"/>
</dbReference>
<dbReference type="InterPro" id="IPR006103">
    <property type="entry name" value="Glyco_hydro_2_cat"/>
</dbReference>
<keyword evidence="11" id="KW-1185">Reference proteome</keyword>
<dbReference type="InterPro" id="IPR036156">
    <property type="entry name" value="Beta-gal/glucu_dom_sf"/>
</dbReference>
<dbReference type="PRINTS" id="PR00132">
    <property type="entry name" value="GLHYDRLASE2"/>
</dbReference>
<feature type="domain" description="DUF4982" evidence="8">
    <location>
        <begin position="709"/>
        <end position="768"/>
    </location>
</feature>
<dbReference type="Gene3D" id="2.60.40.10">
    <property type="entry name" value="Immunoglobulins"/>
    <property type="match status" value="3"/>
</dbReference>
<evidence type="ECO:0000313" key="10">
    <source>
        <dbReference type="EMBL" id="KAK0615076.1"/>
    </source>
</evidence>
<keyword evidence="3" id="KW-0326">Glycosidase</keyword>
<dbReference type="PROSITE" id="PS00608">
    <property type="entry name" value="GLYCOSYL_HYDROL_F2_2"/>
    <property type="match status" value="1"/>
</dbReference>
<evidence type="ECO:0000313" key="11">
    <source>
        <dbReference type="Proteomes" id="UP001174934"/>
    </source>
</evidence>
<feature type="compositionally biased region" description="Polar residues" evidence="4">
    <location>
        <begin position="80"/>
        <end position="89"/>
    </location>
</feature>
<evidence type="ECO:0000259" key="7">
    <source>
        <dbReference type="Pfam" id="PF02837"/>
    </source>
</evidence>
<dbReference type="SUPFAM" id="SSF51445">
    <property type="entry name" value="(Trans)glycosidases"/>
    <property type="match status" value="1"/>
</dbReference>
<dbReference type="Gene3D" id="2.60.120.260">
    <property type="entry name" value="Galactose-binding domain-like"/>
    <property type="match status" value="1"/>
</dbReference>
<dbReference type="InterPro" id="IPR032311">
    <property type="entry name" value="DUF4982"/>
</dbReference>
<dbReference type="InterPro" id="IPR023232">
    <property type="entry name" value="Glyco_hydro_2_AS"/>
</dbReference>
<dbReference type="InterPro" id="IPR017853">
    <property type="entry name" value="GH"/>
</dbReference>
<evidence type="ECO:0000256" key="4">
    <source>
        <dbReference type="SAM" id="MobiDB-lite"/>
    </source>
</evidence>
<name>A0AA39WGR2_9PEZI</name>
<dbReference type="InterPro" id="IPR040605">
    <property type="entry name" value="Glyco_hydro2_dom5"/>
</dbReference>
<dbReference type="InterPro" id="IPR008979">
    <property type="entry name" value="Galactose-bd-like_sf"/>
</dbReference>
<keyword evidence="2 10" id="KW-0378">Hydrolase</keyword>
<dbReference type="InterPro" id="IPR013783">
    <property type="entry name" value="Ig-like_fold"/>
</dbReference>
<sequence length="900" mass="98820">MFERTNEAATSLETSRERIPVNGNWRFSRTETNPDNLIYDLRPDAASLTNLQILKPWILPSANDFIADPADHHQRPSVESPGSNVSFAQPKSDDSSWESVTLPHDWAIKGPFYTAENAVIGGGMGRLPSQGVGWYRRKLSIGAADKGKTIHLEIDGAMSYAMVWVNGQLVGGWPYGYQSFRLDITAFVVQGDDNQLAVRVDNPVQSSRWYPGGGGLYRNVWLTKTEALHVGQWGTFITSRDVSDKSAVLDLVVQVENSGTQKRQVQVVTEVYTLDSATERIGDRPVAQFPRSTVSVNAGAKTSTNASLTLNSPNLWQPLPVAQNPNLYVAVTRLYSNNALTDSYTTRFGIRSLVYSGSSGLLVNGQRIPIRGVNQHHDLGSLGAAFNARAASRQLETLRSLGANAIRMSHNPPTPELLDLTDRMGFLVMDEIFDCWEKQKNANDFHLIFADWSEPDLRAFIRRDRNHPSVISWSVGNEVGEQTDGDSGAAIAKRLHDIAKQEDPTRPSTASMNVAKPNMPFPAALDTVSLNYQGEGIRDTPAYAGLPGTTTPPIYGAFHAAFPDRLLLSTETAASLSTRGAFFFPLTSETSAPSSAAGGANSTLRQVSSYEVYTTPFGASPDKVFAAQDANSPYVAGEFVWAGWDYLGEPDPHYSARSSNFGIIDLAGFKKERWWLYMARWRPEERFAHILPHWSWGADNTTGEEGREGKVTPVHVFTSADEGELWVNGESMGRLRKGEGVYRFRWDGVVYQPGEVRVETWKGGREWAEERVRTVGRKERIRLTVDRGVIKGDGVDLAFITAEVVDGRGDVMPRADDEITFEVESKGGGVGEIVATDNGDPYDFVAFPSKRRKAFAGMALAIVKSGSGVKGELTVTAEGKGLKGAKSKIRAQVKLSMIRI</sequence>
<dbReference type="InterPro" id="IPR048229">
    <property type="entry name" value="GalB-like"/>
</dbReference>
<dbReference type="Pfam" id="PF16355">
    <property type="entry name" value="DUF4982"/>
    <property type="match status" value="1"/>
</dbReference>
<evidence type="ECO:0000259" key="9">
    <source>
        <dbReference type="Pfam" id="PF18565"/>
    </source>
</evidence>
<proteinExistence type="inferred from homology"/>
<organism evidence="10 11">
    <name type="scientific">Bombardia bombarda</name>
    <dbReference type="NCBI Taxonomy" id="252184"/>
    <lineage>
        <taxon>Eukaryota</taxon>
        <taxon>Fungi</taxon>
        <taxon>Dikarya</taxon>
        <taxon>Ascomycota</taxon>
        <taxon>Pezizomycotina</taxon>
        <taxon>Sordariomycetes</taxon>
        <taxon>Sordariomycetidae</taxon>
        <taxon>Sordariales</taxon>
        <taxon>Lasiosphaeriaceae</taxon>
        <taxon>Bombardia</taxon>
    </lineage>
</organism>
<dbReference type="PANTHER" id="PTHR42732:SF1">
    <property type="entry name" value="BETA-MANNOSIDASE"/>
    <property type="match status" value="1"/>
</dbReference>
<dbReference type="Pfam" id="PF02836">
    <property type="entry name" value="Glyco_hydro_2_C"/>
    <property type="match status" value="1"/>
</dbReference>
<dbReference type="InterPro" id="IPR051913">
    <property type="entry name" value="GH2_Domain-Containing"/>
</dbReference>
<dbReference type="Pfam" id="PF02837">
    <property type="entry name" value="Glyco_hydro_2_N"/>
    <property type="match status" value="1"/>
</dbReference>